<comment type="caution">
    <text evidence="1">The sequence shown here is derived from an EMBL/GenBank/DDBJ whole genome shotgun (WGS) entry which is preliminary data.</text>
</comment>
<gene>
    <name evidence="1" type="primary">Cnig_chr_X.g25325</name>
    <name evidence="1" type="ORF">B9Z55_025325</name>
</gene>
<dbReference type="AlphaFoldDB" id="A0A2G5SYQ2"/>
<dbReference type="EMBL" id="PDUG01000006">
    <property type="protein sequence ID" value="PIC19976.1"/>
    <property type="molecule type" value="Genomic_DNA"/>
</dbReference>
<keyword evidence="2" id="KW-1185">Reference proteome</keyword>
<dbReference type="Proteomes" id="UP000230233">
    <property type="component" value="Chromosome X"/>
</dbReference>
<evidence type="ECO:0000313" key="2">
    <source>
        <dbReference type="Proteomes" id="UP000230233"/>
    </source>
</evidence>
<name>A0A2G5SYQ2_9PELO</name>
<protein>
    <submittedName>
        <fullName evidence="1">Uncharacterized protein</fullName>
    </submittedName>
</protein>
<accession>A0A2G5SYQ2</accession>
<organism evidence="1 2">
    <name type="scientific">Caenorhabditis nigoni</name>
    <dbReference type="NCBI Taxonomy" id="1611254"/>
    <lineage>
        <taxon>Eukaryota</taxon>
        <taxon>Metazoa</taxon>
        <taxon>Ecdysozoa</taxon>
        <taxon>Nematoda</taxon>
        <taxon>Chromadorea</taxon>
        <taxon>Rhabditida</taxon>
        <taxon>Rhabditina</taxon>
        <taxon>Rhabditomorpha</taxon>
        <taxon>Rhabditoidea</taxon>
        <taxon>Rhabditidae</taxon>
        <taxon>Peloderinae</taxon>
        <taxon>Caenorhabditis</taxon>
    </lineage>
</organism>
<proteinExistence type="predicted"/>
<evidence type="ECO:0000313" key="1">
    <source>
        <dbReference type="EMBL" id="PIC19976.1"/>
    </source>
</evidence>
<reference evidence="2" key="1">
    <citation type="submission" date="2017-10" db="EMBL/GenBank/DDBJ databases">
        <title>Rapid genome shrinkage in a self-fertile nematode reveals novel sperm competition proteins.</title>
        <authorList>
            <person name="Yin D."/>
            <person name="Schwarz E.M."/>
            <person name="Thomas C.G."/>
            <person name="Felde R.L."/>
            <person name="Korf I.F."/>
            <person name="Cutter A.D."/>
            <person name="Schartner C.M."/>
            <person name="Ralston E.J."/>
            <person name="Meyer B.J."/>
            <person name="Haag E.S."/>
        </authorList>
    </citation>
    <scope>NUCLEOTIDE SEQUENCE [LARGE SCALE GENOMIC DNA]</scope>
    <source>
        <strain evidence="2">JU1422</strain>
    </source>
</reference>
<sequence length="68" mass="7910">MMAICKPSYVLYAFPPPSLMCRHVCCIIFNFINCSHDFDCSQMLKGRVAGVHTTRSRIQQLRMRNDEK</sequence>